<dbReference type="PANTHER" id="PTHR38784:SF1">
    <property type="entry name" value="SUCROSE PHOSPHORYLASE"/>
    <property type="match status" value="1"/>
</dbReference>
<comment type="similarity">
    <text evidence="1">Belongs to the glycosyl hydrolase 13 family. Sucrose phosphorylase subfamily.</text>
</comment>
<dbReference type="InterPro" id="IPR016377">
    <property type="entry name" value="Sucrose_GGa_phosphorylase-rel"/>
</dbReference>
<dbReference type="InterPro" id="IPR013780">
    <property type="entry name" value="Glyco_hydro_b"/>
</dbReference>
<sequence>MSELEDLQRRVEELLAVVYRWVPNNLAPELVGLAERYRFALRAAPPVRRFDQRSAFLITYADSVQRAGEVPLRALGEVVEEHVGDLVTDIHLLPFFPWTSDDGFGVVDHRSVNPAVGEWDDVHALRRHHDLAFDFVANHTSASSPWFVGWLAGLPGRRGFYIEQGDHRDVSQVVRPRTTPLFHDYEAPDGTVRSAWTTFGADQVDVNVGTPAVLVELTEVLLSYLAHGATTVRLDAIGYLVKESGTSCIHLPATHAIVQLWRALVDHARPGARLLTETNVPHADNISYFGDGTDEAHMVYQFALPPLVLHSFVAGDTGALSRWAATVGPVSDSATWFNFLASHDGIGLRPTQGLLTEPERQALADRVLAHGGQVSLADQPDGSTTVYELNISYLDALCTPQEAADDATFARKAVAAHNILLSVVGVPAIYVHSLLGSRSDLAAVAESGIARRINRAVLDADELDFDLATQGRRRQVLDGITGLLRRRREVAAFSPWCDQEVLELDPRVFAVRRTADDGSSVVSLTNVTGEAVTVPWEGAWRDLLDGTSGAGAVTLQGYDVLWLSA</sequence>
<dbReference type="SMART" id="SM00642">
    <property type="entry name" value="Aamy"/>
    <property type="match status" value="1"/>
</dbReference>
<dbReference type="PANTHER" id="PTHR38784">
    <property type="entry name" value="SUCROSE PHOSPHORYLASE"/>
    <property type="match status" value="1"/>
</dbReference>
<keyword evidence="3" id="KW-0808">Transferase</keyword>
<dbReference type="Gene3D" id="3.90.400.10">
    <property type="entry name" value="Oligo-1,6-glucosidase, Domain 2"/>
    <property type="match status" value="1"/>
</dbReference>
<evidence type="ECO:0000256" key="2">
    <source>
        <dbReference type="ARBA" id="ARBA00022676"/>
    </source>
</evidence>
<gene>
    <name evidence="5" type="ORF">GCM10011509_06260</name>
</gene>
<evidence type="ECO:0000313" key="5">
    <source>
        <dbReference type="EMBL" id="GGK60673.1"/>
    </source>
</evidence>
<comment type="caution">
    <text evidence="5">The sequence shown here is derived from an EMBL/GenBank/DDBJ whole genome shotgun (WGS) entry which is preliminary data.</text>
</comment>
<dbReference type="Pfam" id="PF00128">
    <property type="entry name" value="Alpha-amylase"/>
    <property type="match status" value="1"/>
</dbReference>
<evidence type="ECO:0000256" key="1">
    <source>
        <dbReference type="ARBA" id="ARBA00008452"/>
    </source>
</evidence>
<dbReference type="Proteomes" id="UP000662111">
    <property type="component" value="Unassembled WGS sequence"/>
</dbReference>
<dbReference type="SUPFAM" id="SSF51445">
    <property type="entry name" value="(Trans)glycosidases"/>
    <property type="match status" value="1"/>
</dbReference>
<dbReference type="InterPro" id="IPR017853">
    <property type="entry name" value="GH"/>
</dbReference>
<dbReference type="Gene3D" id="2.60.40.1180">
    <property type="entry name" value="Golgi alpha-mannosidase II"/>
    <property type="match status" value="1"/>
</dbReference>
<dbReference type="InterPro" id="IPR045857">
    <property type="entry name" value="O16G_dom_2"/>
</dbReference>
<evidence type="ECO:0000256" key="3">
    <source>
        <dbReference type="ARBA" id="ARBA00022679"/>
    </source>
</evidence>
<dbReference type="InterPro" id="IPR006047">
    <property type="entry name" value="GH13_cat_dom"/>
</dbReference>
<organism evidence="5 6">
    <name type="scientific">Ornithinimicrobium pekingense</name>
    <dbReference type="NCBI Taxonomy" id="384677"/>
    <lineage>
        <taxon>Bacteria</taxon>
        <taxon>Bacillati</taxon>
        <taxon>Actinomycetota</taxon>
        <taxon>Actinomycetes</taxon>
        <taxon>Micrococcales</taxon>
        <taxon>Ornithinimicrobiaceae</taxon>
        <taxon>Ornithinimicrobium</taxon>
    </lineage>
</organism>
<dbReference type="EMBL" id="BMLB01000001">
    <property type="protein sequence ID" value="GGK60673.1"/>
    <property type="molecule type" value="Genomic_DNA"/>
</dbReference>
<evidence type="ECO:0000259" key="4">
    <source>
        <dbReference type="SMART" id="SM00642"/>
    </source>
</evidence>
<protein>
    <submittedName>
        <fullName evidence="5">Sucrose phosphorylase</fullName>
    </submittedName>
</protein>
<name>A0ABQ2F4A4_9MICO</name>
<feature type="domain" description="Glycosyl hydrolase family 13 catalytic" evidence="4">
    <location>
        <begin position="54"/>
        <end position="417"/>
    </location>
</feature>
<reference evidence="6" key="1">
    <citation type="journal article" date="2019" name="Int. J. Syst. Evol. Microbiol.">
        <title>The Global Catalogue of Microorganisms (GCM) 10K type strain sequencing project: providing services to taxonomists for standard genome sequencing and annotation.</title>
        <authorList>
            <consortium name="The Broad Institute Genomics Platform"/>
            <consortium name="The Broad Institute Genome Sequencing Center for Infectious Disease"/>
            <person name="Wu L."/>
            <person name="Ma J."/>
        </authorList>
    </citation>
    <scope>NUCLEOTIDE SEQUENCE [LARGE SCALE GENOMIC DNA]</scope>
    <source>
        <strain evidence="6">CGMCC 1.5362</strain>
    </source>
</reference>
<evidence type="ECO:0000313" key="6">
    <source>
        <dbReference type="Proteomes" id="UP000662111"/>
    </source>
</evidence>
<dbReference type="Gene3D" id="3.20.20.80">
    <property type="entry name" value="Glycosidases"/>
    <property type="match status" value="1"/>
</dbReference>
<keyword evidence="6" id="KW-1185">Reference proteome</keyword>
<dbReference type="RefSeq" id="WP_022922971.1">
    <property type="nucleotide sequence ID" value="NZ_BMLB01000001.1"/>
</dbReference>
<keyword evidence="2" id="KW-0328">Glycosyltransferase</keyword>
<accession>A0ABQ2F4A4</accession>
<dbReference type="PIRSF" id="PIRSF003059">
    <property type="entry name" value="Sucrose_phosphorylase"/>
    <property type="match status" value="1"/>
</dbReference>
<proteinExistence type="inferred from homology"/>